<dbReference type="PANTHER" id="PTHR24113:SF12">
    <property type="entry name" value="RAN GTPASE-ACTIVATING PROTEIN 1"/>
    <property type="match status" value="1"/>
</dbReference>
<dbReference type="PANTHER" id="PTHR24113">
    <property type="entry name" value="RAN GTPASE-ACTIVATING PROTEIN 1"/>
    <property type="match status" value="1"/>
</dbReference>
<dbReference type="InterPro" id="IPR027038">
    <property type="entry name" value="RanGap"/>
</dbReference>
<dbReference type="RefSeq" id="XP_042925697.1">
    <property type="nucleotide sequence ID" value="XM_043060568.1"/>
</dbReference>
<dbReference type="SUPFAM" id="SSF52047">
    <property type="entry name" value="RNI-like"/>
    <property type="match status" value="1"/>
</dbReference>
<organism evidence="5 6">
    <name type="scientific">Chlamydomonas reinhardtii</name>
    <name type="common">Chlamydomonas smithii</name>
    <dbReference type="NCBI Taxonomy" id="3055"/>
    <lineage>
        <taxon>Eukaryota</taxon>
        <taxon>Viridiplantae</taxon>
        <taxon>Chlorophyta</taxon>
        <taxon>core chlorophytes</taxon>
        <taxon>Chlorophyceae</taxon>
        <taxon>CS clade</taxon>
        <taxon>Chlamydomonadales</taxon>
        <taxon>Chlamydomonadaceae</taxon>
        <taxon>Chlamydomonas</taxon>
    </lineage>
</organism>
<gene>
    <name evidence="5" type="ORF">CHLRE_03g154300v5</name>
</gene>
<dbReference type="GO" id="GO:0005930">
    <property type="term" value="C:axoneme"/>
    <property type="evidence" value="ECO:0007669"/>
    <property type="project" value="UniProtKB-SubCell"/>
</dbReference>
<dbReference type="SMART" id="SM00368">
    <property type="entry name" value="LRR_RI"/>
    <property type="match status" value="5"/>
</dbReference>
<dbReference type="InterPro" id="IPR032675">
    <property type="entry name" value="LRR_dom_sf"/>
</dbReference>
<evidence type="ECO:0000313" key="6">
    <source>
        <dbReference type="Proteomes" id="UP000006906"/>
    </source>
</evidence>
<keyword evidence="3" id="KW-0433">Leucine-rich repeat</keyword>
<keyword evidence="4" id="KW-0677">Repeat</keyword>
<dbReference type="AlphaFoldDB" id="A0A2K3DVY1"/>
<dbReference type="GO" id="GO:0005096">
    <property type="term" value="F:GTPase activator activity"/>
    <property type="evidence" value="ECO:0007669"/>
    <property type="project" value="UniProtKB-KW"/>
</dbReference>
<dbReference type="InterPro" id="IPR001611">
    <property type="entry name" value="Leu-rich_rpt"/>
</dbReference>
<dbReference type="PaxDb" id="3055-EDP00209"/>
<keyword evidence="6" id="KW-1185">Reference proteome</keyword>
<dbReference type="KEGG" id="cre:CHLRE_03g154300v5"/>
<evidence type="ECO:0000256" key="3">
    <source>
        <dbReference type="ARBA" id="ARBA00022614"/>
    </source>
</evidence>
<evidence type="ECO:0008006" key="7">
    <source>
        <dbReference type="Google" id="ProtNLM"/>
    </source>
</evidence>
<dbReference type="OrthoDB" id="524050at2759"/>
<dbReference type="STRING" id="3055.A0A2K3DVY1"/>
<protein>
    <recommendedName>
        <fullName evidence="7">Flagellar associated protein</fullName>
    </recommendedName>
</protein>
<keyword evidence="2" id="KW-0343">GTPase activation</keyword>
<dbReference type="InParanoid" id="A0A2K3DVY1"/>
<dbReference type="Gramene" id="PNW84679">
    <property type="protein sequence ID" value="PNW84679"/>
    <property type="gene ID" value="CHLRE_03g154300v5"/>
</dbReference>
<dbReference type="Pfam" id="PF13516">
    <property type="entry name" value="LRR_6"/>
    <property type="match status" value="4"/>
</dbReference>
<dbReference type="EMBL" id="CM008964">
    <property type="protein sequence ID" value="PNW84679.1"/>
    <property type="molecule type" value="Genomic_DNA"/>
</dbReference>
<dbReference type="Gene3D" id="3.80.10.10">
    <property type="entry name" value="Ribonuclease Inhibitor"/>
    <property type="match status" value="2"/>
</dbReference>
<dbReference type="Proteomes" id="UP000006906">
    <property type="component" value="Chromosome 3"/>
</dbReference>
<evidence type="ECO:0000313" key="5">
    <source>
        <dbReference type="EMBL" id="PNW84679.1"/>
    </source>
</evidence>
<evidence type="ECO:0000256" key="4">
    <source>
        <dbReference type="ARBA" id="ARBA00022737"/>
    </source>
</evidence>
<sequence length="436" mass="46399">MYKAACKRYAVPVDKPLTEEVEAKLLDFKPLEKVSLRGPQHTSGSICAVLDAMAGYAAVKNFACWGCNLGDEGLYALSQLLRGATTRTWTGSKPRLLEVVHDGAQVPADRWPERYLAHANGLGGMVTRGPGFQLPSLALGHTQAVTLDTVLLQPEAVAGTAALDLSSLERQLTSLMASTSTAVTSVLYDNLNTARHANAGGADAQIPRHPANGRPMLYSNPQLAFSPEALKEFALALGAQGHMIQVLVLDHNHLGDVGAKILAAGLKRCAPLKQLSLAHCGIGPEGGAALGASLVPDTNKLLADVQPKYTVLNLSHNPLCAAGVIALASGLQHVASLKVLQLAAVELYSEHKDLDALQTLADCLNTNQSINQVDLDANAIGDVGATVLLPFLQQQKHIRKFRLTPRLSRPVMQAVNEAIRANLPKKVVKKKVVKKK</sequence>
<evidence type="ECO:0000256" key="2">
    <source>
        <dbReference type="ARBA" id="ARBA00022468"/>
    </source>
</evidence>
<comment type="subcellular location">
    <subcellularLocation>
        <location evidence="1">Cytoplasm</location>
        <location evidence="1">Cytoskeleton</location>
        <location evidence="1">Cilium axoneme</location>
    </subcellularLocation>
</comment>
<evidence type="ECO:0000256" key="1">
    <source>
        <dbReference type="ARBA" id="ARBA00004430"/>
    </source>
</evidence>
<reference evidence="5 6" key="1">
    <citation type="journal article" date="2007" name="Science">
        <title>The Chlamydomonas genome reveals the evolution of key animal and plant functions.</title>
        <authorList>
            <person name="Merchant S.S."/>
            <person name="Prochnik S.E."/>
            <person name="Vallon O."/>
            <person name="Harris E.H."/>
            <person name="Karpowicz S.J."/>
            <person name="Witman G.B."/>
            <person name="Terry A."/>
            <person name="Salamov A."/>
            <person name="Fritz-Laylin L.K."/>
            <person name="Marechal-Drouard L."/>
            <person name="Marshall W.F."/>
            <person name="Qu L.H."/>
            <person name="Nelson D.R."/>
            <person name="Sanderfoot A.A."/>
            <person name="Spalding M.H."/>
            <person name="Kapitonov V.V."/>
            <person name="Ren Q."/>
            <person name="Ferris P."/>
            <person name="Lindquist E."/>
            <person name="Shapiro H."/>
            <person name="Lucas S.M."/>
            <person name="Grimwood J."/>
            <person name="Schmutz J."/>
            <person name="Cardol P."/>
            <person name="Cerutti H."/>
            <person name="Chanfreau G."/>
            <person name="Chen C.L."/>
            <person name="Cognat V."/>
            <person name="Croft M.T."/>
            <person name="Dent R."/>
            <person name="Dutcher S."/>
            <person name="Fernandez E."/>
            <person name="Fukuzawa H."/>
            <person name="Gonzalez-Ballester D."/>
            <person name="Gonzalez-Halphen D."/>
            <person name="Hallmann A."/>
            <person name="Hanikenne M."/>
            <person name="Hippler M."/>
            <person name="Inwood W."/>
            <person name="Jabbari K."/>
            <person name="Kalanon M."/>
            <person name="Kuras R."/>
            <person name="Lefebvre P.A."/>
            <person name="Lemaire S.D."/>
            <person name="Lobanov A.V."/>
            <person name="Lohr M."/>
            <person name="Manuell A."/>
            <person name="Meier I."/>
            <person name="Mets L."/>
            <person name="Mittag M."/>
            <person name="Mittelmeier T."/>
            <person name="Moroney J.V."/>
            <person name="Moseley J."/>
            <person name="Napoli C."/>
            <person name="Nedelcu A.M."/>
            <person name="Niyogi K."/>
            <person name="Novoselov S.V."/>
            <person name="Paulsen I.T."/>
            <person name="Pazour G."/>
            <person name="Purton S."/>
            <person name="Ral J.P."/>
            <person name="Riano-Pachon D.M."/>
            <person name="Riekhof W."/>
            <person name="Rymarquis L."/>
            <person name="Schroda M."/>
            <person name="Stern D."/>
            <person name="Umen J."/>
            <person name="Willows R."/>
            <person name="Wilson N."/>
            <person name="Zimmer S.L."/>
            <person name="Allmer J."/>
            <person name="Balk J."/>
            <person name="Bisova K."/>
            <person name="Chen C.J."/>
            <person name="Elias M."/>
            <person name="Gendler K."/>
            <person name="Hauser C."/>
            <person name="Lamb M.R."/>
            <person name="Ledford H."/>
            <person name="Long J.C."/>
            <person name="Minagawa J."/>
            <person name="Page M.D."/>
            <person name="Pan J."/>
            <person name="Pootakham W."/>
            <person name="Roje S."/>
            <person name="Rose A."/>
            <person name="Stahlberg E."/>
            <person name="Terauchi A.M."/>
            <person name="Yang P."/>
            <person name="Ball S."/>
            <person name="Bowler C."/>
            <person name="Dieckmann C.L."/>
            <person name="Gladyshev V.N."/>
            <person name="Green P."/>
            <person name="Jorgensen R."/>
            <person name="Mayfield S."/>
            <person name="Mueller-Roeber B."/>
            <person name="Rajamani S."/>
            <person name="Sayre R.T."/>
            <person name="Brokstein P."/>
            <person name="Dubchak I."/>
            <person name="Goodstein D."/>
            <person name="Hornick L."/>
            <person name="Huang Y.W."/>
            <person name="Jhaveri J."/>
            <person name="Luo Y."/>
            <person name="Martinez D."/>
            <person name="Ngau W.C."/>
            <person name="Otillar B."/>
            <person name="Poliakov A."/>
            <person name="Porter A."/>
            <person name="Szajkowski L."/>
            <person name="Werner G."/>
            <person name="Zhou K."/>
            <person name="Grigoriev I.V."/>
            <person name="Rokhsar D.S."/>
            <person name="Grossman A.R."/>
        </authorList>
    </citation>
    <scope>NUCLEOTIDE SEQUENCE [LARGE SCALE GENOMIC DNA]</scope>
    <source>
        <strain evidence="6">CC-503</strain>
    </source>
</reference>
<proteinExistence type="predicted"/>
<accession>A0A2K3DVY1</accession>
<dbReference type="GeneID" id="5723087"/>
<name>A0A2K3DVY1_CHLRE</name>
<dbReference type="OMA" id="YLAHANG"/>